<dbReference type="EMBL" id="UGQT01000001">
    <property type="protein sequence ID" value="STZ60639.1"/>
    <property type="molecule type" value="Genomic_DNA"/>
</dbReference>
<dbReference type="Proteomes" id="UP000254978">
    <property type="component" value="Unassembled WGS sequence"/>
</dbReference>
<gene>
    <name evidence="2" type="ORF">NCTC10821_04182</name>
</gene>
<evidence type="ECO:0000256" key="1">
    <source>
        <dbReference type="SAM" id="MobiDB-lite"/>
    </source>
</evidence>
<accession>A0A378TIR2</accession>
<proteinExistence type="predicted"/>
<evidence type="ECO:0000313" key="2">
    <source>
        <dbReference type="EMBL" id="STZ60639.1"/>
    </source>
</evidence>
<organism evidence="2 3">
    <name type="scientific">Mycolicibacterium tokaiense</name>
    <dbReference type="NCBI Taxonomy" id="39695"/>
    <lineage>
        <taxon>Bacteria</taxon>
        <taxon>Bacillati</taxon>
        <taxon>Actinomycetota</taxon>
        <taxon>Actinomycetes</taxon>
        <taxon>Mycobacteriales</taxon>
        <taxon>Mycobacteriaceae</taxon>
        <taxon>Mycolicibacterium</taxon>
    </lineage>
</organism>
<feature type="region of interest" description="Disordered" evidence="1">
    <location>
        <begin position="1"/>
        <end position="21"/>
    </location>
</feature>
<sequence length="96" mass="11089">MSADYDKGADRRYTTNPRNREANRLCAQLDRERDASDKAAVAREYRIFAAATRDLHAEPVLEPRNRQLRRYMESLAKQHPSQLTPEQRAAIAEDGF</sequence>
<keyword evidence="3" id="KW-1185">Reference proteome</keyword>
<feature type="region of interest" description="Disordered" evidence="1">
    <location>
        <begin position="76"/>
        <end position="96"/>
    </location>
</feature>
<name>A0A378TIR2_9MYCO</name>
<dbReference type="AlphaFoldDB" id="A0A378TIR2"/>
<evidence type="ECO:0000313" key="3">
    <source>
        <dbReference type="Proteomes" id="UP000254978"/>
    </source>
</evidence>
<reference evidence="2 3" key="1">
    <citation type="submission" date="2018-06" db="EMBL/GenBank/DDBJ databases">
        <authorList>
            <consortium name="Pathogen Informatics"/>
            <person name="Doyle S."/>
        </authorList>
    </citation>
    <scope>NUCLEOTIDE SEQUENCE [LARGE SCALE GENOMIC DNA]</scope>
    <source>
        <strain evidence="2 3">NCTC10821</strain>
    </source>
</reference>
<protein>
    <submittedName>
        <fullName evidence="2">Uncharacterized protein</fullName>
    </submittedName>
</protein>
<dbReference type="RefSeq" id="WP_115279742.1">
    <property type="nucleotide sequence ID" value="NZ_AP022600.1"/>
</dbReference>